<dbReference type="InterPro" id="IPR009003">
    <property type="entry name" value="Peptidase_S1_PA"/>
</dbReference>
<dbReference type="Proteomes" id="UP000001811">
    <property type="component" value="Chromosome 13"/>
</dbReference>
<dbReference type="GeneTree" id="ENSGT01030000234528"/>
<dbReference type="PANTHER" id="PTHR24257:SF22">
    <property type="entry name" value="CHYMOTRYPSIN-LIKE ELASTASE FAMILY MEMBER 3B"/>
    <property type="match status" value="1"/>
</dbReference>
<dbReference type="STRING" id="9986.ENSOCUP00000043503"/>
<keyword evidence="1" id="KW-0720">Serine protease</keyword>
<sequence length="267" mass="29176">VPLLPPALPWSLSLWETQAAWATCWLWEVGVRPRLTSPPPGSYTGTYWVLLGEHDITVSEGPEQFIPTEKIIVHPDYDDDASKGNDIALIKLLHSAEVTEEVQPACLAPRDYILPHGTECYITGWGTTSTGGSTPNILQQGLLPVVDYEHCSKPDWWGSTVKEIHVCAGGDEVAGCNVSQPTPVPALGPLYHLCGGGRRVFPTASWYQQDMGEFSAMQTALTLAPDPGSPDLGQPPSLMVLRRPQQHSRGHWHQDLPSHPRCVLKGP</sequence>
<dbReference type="Gene3D" id="2.40.10.10">
    <property type="entry name" value="Trypsin-like serine proteases"/>
    <property type="match status" value="2"/>
</dbReference>
<dbReference type="InterPro" id="IPR001254">
    <property type="entry name" value="Trypsin_dom"/>
</dbReference>
<reference evidence="5 6" key="1">
    <citation type="journal article" date="2011" name="Nature">
        <title>A high-resolution map of human evolutionary constraint using 29 mammals.</title>
        <authorList>
            <person name="Lindblad-Toh K."/>
            <person name="Garber M."/>
            <person name="Zuk O."/>
            <person name="Lin M.F."/>
            <person name="Parker B.J."/>
            <person name="Washietl S."/>
            <person name="Kheradpour P."/>
            <person name="Ernst J."/>
            <person name="Jordan G."/>
            <person name="Mauceli E."/>
            <person name="Ward L.D."/>
            <person name="Lowe C.B."/>
            <person name="Holloway A.K."/>
            <person name="Clamp M."/>
            <person name="Gnerre S."/>
            <person name="Alfoldi J."/>
            <person name="Beal K."/>
            <person name="Chang J."/>
            <person name="Clawson H."/>
            <person name="Cuff J."/>
            <person name="Di Palma F."/>
            <person name="Fitzgerald S."/>
            <person name="Flicek P."/>
            <person name="Guttman M."/>
            <person name="Hubisz M.J."/>
            <person name="Jaffe D.B."/>
            <person name="Jungreis I."/>
            <person name="Kent W.J."/>
            <person name="Kostka D."/>
            <person name="Lara M."/>
            <person name="Martins A.L."/>
            <person name="Massingham T."/>
            <person name="Moltke I."/>
            <person name="Raney B.J."/>
            <person name="Rasmussen M.D."/>
            <person name="Robinson J."/>
            <person name="Stark A."/>
            <person name="Vilella A.J."/>
            <person name="Wen J."/>
            <person name="Xie X."/>
            <person name="Zody M.C."/>
            <person name="Baldwin J."/>
            <person name="Bloom T."/>
            <person name="Chin C.W."/>
            <person name="Heiman D."/>
            <person name="Nicol R."/>
            <person name="Nusbaum C."/>
            <person name="Young S."/>
            <person name="Wilkinson J."/>
            <person name="Worley K.C."/>
            <person name="Kovar C.L."/>
            <person name="Muzny D.M."/>
            <person name="Gibbs R.A."/>
            <person name="Cree A."/>
            <person name="Dihn H.H."/>
            <person name="Fowler G."/>
            <person name="Jhangiani S."/>
            <person name="Joshi V."/>
            <person name="Lee S."/>
            <person name="Lewis L.R."/>
            <person name="Nazareth L.V."/>
            <person name="Okwuonu G."/>
            <person name="Santibanez J."/>
            <person name="Warren W.C."/>
            <person name="Mardis E.R."/>
            <person name="Weinstock G.M."/>
            <person name="Wilson R.K."/>
            <person name="Delehaunty K."/>
            <person name="Dooling D."/>
            <person name="Fronik C."/>
            <person name="Fulton L."/>
            <person name="Fulton B."/>
            <person name="Graves T."/>
            <person name="Minx P."/>
            <person name="Sodergren E."/>
            <person name="Birney E."/>
            <person name="Margulies E.H."/>
            <person name="Herrero J."/>
            <person name="Green E.D."/>
            <person name="Haussler D."/>
            <person name="Siepel A."/>
            <person name="Goldman N."/>
            <person name="Pollard K.S."/>
            <person name="Pedersen J.S."/>
            <person name="Lander E.S."/>
            <person name="Kellis M."/>
        </authorList>
    </citation>
    <scope>NUCLEOTIDE SEQUENCE [LARGE SCALE GENOMIC DNA]</scope>
    <source>
        <strain evidence="5 6">Thorbecke inbred</strain>
    </source>
</reference>
<evidence type="ECO:0000256" key="2">
    <source>
        <dbReference type="SAM" id="MobiDB-lite"/>
    </source>
</evidence>
<evidence type="ECO:0000256" key="3">
    <source>
        <dbReference type="SAM" id="SignalP"/>
    </source>
</evidence>
<feature type="chain" id="PRO_5023926734" description="Peptidase S1 domain-containing protein" evidence="3">
    <location>
        <begin position="23"/>
        <end position="267"/>
    </location>
</feature>
<dbReference type="Bgee" id="ENSOCUG00000015194">
    <property type="expression patterns" value="Expressed in upper lobe of left lung and 2 other cell types or tissues"/>
</dbReference>
<evidence type="ECO:0000259" key="4">
    <source>
        <dbReference type="PROSITE" id="PS50240"/>
    </source>
</evidence>
<feature type="region of interest" description="Disordered" evidence="2">
    <location>
        <begin position="243"/>
        <end position="267"/>
    </location>
</feature>
<dbReference type="AlphaFoldDB" id="A0A5F9DCC4"/>
<feature type="signal peptide" evidence="3">
    <location>
        <begin position="1"/>
        <end position="22"/>
    </location>
</feature>
<accession>A0A5F9DCC4</accession>
<proteinExistence type="predicted"/>
<keyword evidence="1" id="KW-0645">Protease</keyword>
<dbReference type="EMBL" id="AAGW02059878">
    <property type="status" value="NOT_ANNOTATED_CDS"/>
    <property type="molecule type" value="Genomic_DNA"/>
</dbReference>
<dbReference type="SMR" id="A0A5F9DCC4"/>
<keyword evidence="6" id="KW-1185">Reference proteome</keyword>
<dbReference type="GO" id="GO:0005615">
    <property type="term" value="C:extracellular space"/>
    <property type="evidence" value="ECO:0007669"/>
    <property type="project" value="TreeGrafter"/>
</dbReference>
<dbReference type="InterPro" id="IPR050850">
    <property type="entry name" value="Peptidase_S1_Elastase_sf"/>
</dbReference>
<reference evidence="5" key="2">
    <citation type="submission" date="2025-08" db="UniProtKB">
        <authorList>
            <consortium name="Ensembl"/>
        </authorList>
    </citation>
    <scope>IDENTIFICATION</scope>
    <source>
        <strain evidence="5">Thorbecke</strain>
    </source>
</reference>
<dbReference type="SUPFAM" id="SSF50494">
    <property type="entry name" value="Trypsin-like serine proteases"/>
    <property type="match status" value="1"/>
</dbReference>
<evidence type="ECO:0000256" key="1">
    <source>
        <dbReference type="ARBA" id="ARBA00022825"/>
    </source>
</evidence>
<protein>
    <recommendedName>
        <fullName evidence="4">Peptidase S1 domain-containing protein</fullName>
    </recommendedName>
</protein>
<evidence type="ECO:0000313" key="5">
    <source>
        <dbReference type="Ensembl" id="ENSOCUP00000043503.1"/>
    </source>
</evidence>
<dbReference type="GO" id="GO:0004252">
    <property type="term" value="F:serine-type endopeptidase activity"/>
    <property type="evidence" value="ECO:0007669"/>
    <property type="project" value="InterPro"/>
</dbReference>
<name>A0A5F9DCC4_RABIT</name>
<keyword evidence="1" id="KW-0378">Hydrolase</keyword>
<dbReference type="PANTHER" id="PTHR24257">
    <property type="entry name" value="CHYMOTRYPSIN-LIKE ELASTASE FAMILY MEMBER"/>
    <property type="match status" value="1"/>
</dbReference>
<keyword evidence="3" id="KW-0732">Signal</keyword>
<evidence type="ECO:0000313" key="6">
    <source>
        <dbReference type="Proteomes" id="UP000001811"/>
    </source>
</evidence>
<organism evidence="5 6">
    <name type="scientific">Oryctolagus cuniculus</name>
    <name type="common">Rabbit</name>
    <dbReference type="NCBI Taxonomy" id="9986"/>
    <lineage>
        <taxon>Eukaryota</taxon>
        <taxon>Metazoa</taxon>
        <taxon>Chordata</taxon>
        <taxon>Craniata</taxon>
        <taxon>Vertebrata</taxon>
        <taxon>Euteleostomi</taxon>
        <taxon>Mammalia</taxon>
        <taxon>Eutheria</taxon>
        <taxon>Euarchontoglires</taxon>
        <taxon>Glires</taxon>
        <taxon>Lagomorpha</taxon>
        <taxon>Leporidae</taxon>
        <taxon>Oryctolagus</taxon>
    </lineage>
</organism>
<feature type="domain" description="Peptidase S1" evidence="4">
    <location>
        <begin position="9"/>
        <end position="258"/>
    </location>
</feature>
<dbReference type="Pfam" id="PF00089">
    <property type="entry name" value="Trypsin"/>
    <property type="match status" value="1"/>
</dbReference>
<dbReference type="Ensembl" id="ENSOCUT00000046121.1">
    <property type="protein sequence ID" value="ENSOCUP00000043503.1"/>
    <property type="gene ID" value="ENSOCUG00000015194.4"/>
</dbReference>
<dbReference type="PROSITE" id="PS50240">
    <property type="entry name" value="TRYPSIN_DOM"/>
    <property type="match status" value="1"/>
</dbReference>
<dbReference type="GO" id="GO:0006508">
    <property type="term" value="P:proteolysis"/>
    <property type="evidence" value="ECO:0007669"/>
    <property type="project" value="InterPro"/>
</dbReference>
<reference evidence="5" key="3">
    <citation type="submission" date="2025-09" db="UniProtKB">
        <authorList>
            <consortium name="Ensembl"/>
        </authorList>
    </citation>
    <scope>IDENTIFICATION</scope>
    <source>
        <strain evidence="5">Thorbecke</strain>
    </source>
</reference>
<dbReference type="InterPro" id="IPR043504">
    <property type="entry name" value="Peptidase_S1_PA_chymotrypsin"/>
</dbReference>
<dbReference type="InParanoid" id="A0A5F9DCC4"/>
<dbReference type="SMART" id="SM00020">
    <property type="entry name" value="Tryp_SPc"/>
    <property type="match status" value="1"/>
</dbReference>